<sequence length="165" mass="18584">MTSLKLTPPLVVPQSIIHIAAFPFESFPSPNTNIHTSTHQTNQPTSASWAFSYPFVLCLDLASNMLGKSFKHVPVTCDDEDHIPKGWLAIKVGQGSEQERIRVPVNYLNHPLFAQLLKQAEEEFGFAQKGTIIIPCQIAQFKNVQHLIHRERHHHHHHLVGCFGA</sequence>
<gene>
    <name evidence="2" type="ORF">RJT34_20530</name>
</gene>
<evidence type="ECO:0000313" key="3">
    <source>
        <dbReference type="Proteomes" id="UP001359559"/>
    </source>
</evidence>
<accession>A0AAN9IT98</accession>
<dbReference type="Proteomes" id="UP001359559">
    <property type="component" value="Unassembled WGS sequence"/>
</dbReference>
<dbReference type="Pfam" id="PF02519">
    <property type="entry name" value="Auxin_inducible"/>
    <property type="match status" value="1"/>
</dbReference>
<proteinExistence type="inferred from homology"/>
<protein>
    <submittedName>
        <fullName evidence="2">Uncharacterized protein</fullName>
    </submittedName>
</protein>
<comment type="similarity">
    <text evidence="1">Belongs to the ARG7 family.</text>
</comment>
<dbReference type="PANTHER" id="PTHR31374:SF29">
    <property type="entry name" value="SAUR-LIKE AUXIN-RESPONSIVE PROTEIN FAMILY"/>
    <property type="match status" value="1"/>
</dbReference>
<organism evidence="2 3">
    <name type="scientific">Clitoria ternatea</name>
    <name type="common">Butterfly pea</name>
    <dbReference type="NCBI Taxonomy" id="43366"/>
    <lineage>
        <taxon>Eukaryota</taxon>
        <taxon>Viridiplantae</taxon>
        <taxon>Streptophyta</taxon>
        <taxon>Embryophyta</taxon>
        <taxon>Tracheophyta</taxon>
        <taxon>Spermatophyta</taxon>
        <taxon>Magnoliopsida</taxon>
        <taxon>eudicotyledons</taxon>
        <taxon>Gunneridae</taxon>
        <taxon>Pentapetalae</taxon>
        <taxon>rosids</taxon>
        <taxon>fabids</taxon>
        <taxon>Fabales</taxon>
        <taxon>Fabaceae</taxon>
        <taxon>Papilionoideae</taxon>
        <taxon>50 kb inversion clade</taxon>
        <taxon>NPAAA clade</taxon>
        <taxon>indigoferoid/millettioid clade</taxon>
        <taxon>Phaseoleae</taxon>
        <taxon>Clitoria</taxon>
    </lineage>
</organism>
<dbReference type="EMBL" id="JAYKXN010000005">
    <property type="protein sequence ID" value="KAK7285749.1"/>
    <property type="molecule type" value="Genomic_DNA"/>
</dbReference>
<dbReference type="PANTHER" id="PTHR31374">
    <property type="entry name" value="AUXIN-INDUCED PROTEIN-LIKE-RELATED"/>
    <property type="match status" value="1"/>
</dbReference>
<keyword evidence="3" id="KW-1185">Reference proteome</keyword>
<name>A0AAN9IT98_CLITE</name>
<evidence type="ECO:0000256" key="1">
    <source>
        <dbReference type="ARBA" id="ARBA00006974"/>
    </source>
</evidence>
<dbReference type="GO" id="GO:0009733">
    <property type="term" value="P:response to auxin"/>
    <property type="evidence" value="ECO:0007669"/>
    <property type="project" value="InterPro"/>
</dbReference>
<dbReference type="InterPro" id="IPR003676">
    <property type="entry name" value="SAUR_fam"/>
</dbReference>
<dbReference type="AlphaFoldDB" id="A0AAN9IT98"/>
<reference evidence="2 3" key="1">
    <citation type="submission" date="2024-01" db="EMBL/GenBank/DDBJ databases">
        <title>The genomes of 5 underutilized Papilionoideae crops provide insights into root nodulation and disease resistance.</title>
        <authorList>
            <person name="Yuan L."/>
        </authorList>
    </citation>
    <scope>NUCLEOTIDE SEQUENCE [LARGE SCALE GENOMIC DNA]</scope>
    <source>
        <strain evidence="2">LY-2023</strain>
        <tissue evidence="2">Leaf</tissue>
    </source>
</reference>
<evidence type="ECO:0000313" key="2">
    <source>
        <dbReference type="EMBL" id="KAK7285749.1"/>
    </source>
</evidence>
<comment type="caution">
    <text evidence="2">The sequence shown here is derived from an EMBL/GenBank/DDBJ whole genome shotgun (WGS) entry which is preliminary data.</text>
</comment>